<feature type="transmembrane region" description="Helical" evidence="7">
    <location>
        <begin position="353"/>
        <end position="373"/>
    </location>
</feature>
<name>A0AAD9PBI6_RIDPI</name>
<protein>
    <recommendedName>
        <fullName evidence="10">Cleft lip and palate associated transmembrane protein</fullName>
    </recommendedName>
</protein>
<evidence type="ECO:0000256" key="4">
    <source>
        <dbReference type="ARBA" id="ARBA00022989"/>
    </source>
</evidence>
<evidence type="ECO:0000256" key="3">
    <source>
        <dbReference type="ARBA" id="ARBA00022692"/>
    </source>
</evidence>
<feature type="transmembrane region" description="Helical" evidence="7">
    <location>
        <begin position="473"/>
        <end position="495"/>
    </location>
</feature>
<dbReference type="InterPro" id="IPR008429">
    <property type="entry name" value="CLPTM1"/>
</dbReference>
<evidence type="ECO:0000313" key="9">
    <source>
        <dbReference type="Proteomes" id="UP001209878"/>
    </source>
</evidence>
<evidence type="ECO:0000256" key="5">
    <source>
        <dbReference type="ARBA" id="ARBA00023136"/>
    </source>
</evidence>
<evidence type="ECO:0000313" key="8">
    <source>
        <dbReference type="EMBL" id="KAK2191759.1"/>
    </source>
</evidence>
<evidence type="ECO:0000256" key="6">
    <source>
        <dbReference type="SAM" id="MobiDB-lite"/>
    </source>
</evidence>
<keyword evidence="9" id="KW-1185">Reference proteome</keyword>
<dbReference type="PANTHER" id="PTHR21347:SF14">
    <property type="entry name" value="LIPID SCRAMBLASE CLPTM1-RELATED"/>
    <property type="match status" value="1"/>
</dbReference>
<evidence type="ECO:0000256" key="2">
    <source>
        <dbReference type="ARBA" id="ARBA00009310"/>
    </source>
</evidence>
<keyword evidence="4 7" id="KW-1133">Transmembrane helix</keyword>
<evidence type="ECO:0008006" key="10">
    <source>
        <dbReference type="Google" id="ProtNLM"/>
    </source>
</evidence>
<feature type="compositionally biased region" description="Polar residues" evidence="6">
    <location>
        <begin position="14"/>
        <end position="25"/>
    </location>
</feature>
<feature type="transmembrane region" description="Helical" evidence="7">
    <location>
        <begin position="389"/>
        <end position="409"/>
    </location>
</feature>
<dbReference type="Proteomes" id="UP001209878">
    <property type="component" value="Unassembled WGS sequence"/>
</dbReference>
<evidence type="ECO:0000256" key="1">
    <source>
        <dbReference type="ARBA" id="ARBA00004141"/>
    </source>
</evidence>
<reference evidence="8" key="1">
    <citation type="journal article" date="2023" name="Mol. Biol. Evol.">
        <title>Third-Generation Sequencing Reveals the Adaptive Role of the Epigenome in Three Deep-Sea Polychaetes.</title>
        <authorList>
            <person name="Perez M."/>
            <person name="Aroh O."/>
            <person name="Sun Y."/>
            <person name="Lan Y."/>
            <person name="Juniper S.K."/>
            <person name="Young C.R."/>
            <person name="Angers B."/>
            <person name="Qian P.Y."/>
        </authorList>
    </citation>
    <scope>NUCLEOTIDE SEQUENCE</scope>
    <source>
        <strain evidence="8">R07B-5</strain>
    </source>
</reference>
<proteinExistence type="inferred from homology"/>
<dbReference type="PANTHER" id="PTHR21347">
    <property type="entry name" value="CLEFT LIP AND PALATE ASSOCIATED TRANSMEMBRANE PROTEIN-RELATED"/>
    <property type="match status" value="1"/>
</dbReference>
<keyword evidence="3 7" id="KW-0812">Transmembrane</keyword>
<dbReference type="GO" id="GO:0016020">
    <property type="term" value="C:membrane"/>
    <property type="evidence" value="ECO:0007669"/>
    <property type="project" value="UniProtKB-SubCell"/>
</dbReference>
<accession>A0AAD9PBI6</accession>
<comment type="subcellular location">
    <subcellularLocation>
        <location evidence="1">Membrane</location>
        <topology evidence="1">Multi-pass membrane protein</topology>
    </subcellularLocation>
</comment>
<comment type="similarity">
    <text evidence="2">Belongs to the CLPTM1 family.</text>
</comment>
<feature type="region of interest" description="Disordered" evidence="6">
    <location>
        <begin position="1"/>
        <end position="47"/>
    </location>
</feature>
<dbReference type="AlphaFoldDB" id="A0AAD9PBI6"/>
<organism evidence="8 9">
    <name type="scientific">Ridgeia piscesae</name>
    <name type="common">Tubeworm</name>
    <dbReference type="NCBI Taxonomy" id="27915"/>
    <lineage>
        <taxon>Eukaryota</taxon>
        <taxon>Metazoa</taxon>
        <taxon>Spiralia</taxon>
        <taxon>Lophotrochozoa</taxon>
        <taxon>Annelida</taxon>
        <taxon>Polychaeta</taxon>
        <taxon>Sedentaria</taxon>
        <taxon>Canalipalpata</taxon>
        <taxon>Sabellida</taxon>
        <taxon>Siboglinidae</taxon>
        <taxon>Ridgeia</taxon>
    </lineage>
</organism>
<dbReference type="GO" id="GO:0012505">
    <property type="term" value="C:endomembrane system"/>
    <property type="evidence" value="ECO:0007669"/>
    <property type="project" value="TreeGrafter"/>
</dbReference>
<dbReference type="Pfam" id="PF05602">
    <property type="entry name" value="CLPTM1"/>
    <property type="match status" value="1"/>
</dbReference>
<dbReference type="EMBL" id="JAODUO010000046">
    <property type="protein sequence ID" value="KAK2191759.1"/>
    <property type="molecule type" value="Genomic_DNA"/>
</dbReference>
<sequence length="649" mass="74467">MAAPQEDGTALVVSENNTDNSSPRENGQVEPTEGDQQRQQQPPRPGGWAMLKTLAIRMFFIYAITSFFRRSPTPAATPGGANQAPGSPMLPSTNIYDKGTIMDMYIFISEEEYFTNFKDPSKLFWLEEEIVYGDWTGGIFGDGSYVKKGEIPVSKAAQNNGSFYIHAFFVKSGSSPDPSDTDTYSAMNTIYRSKMLNRFKKRRYHNTVNLLTGTTNVSPDLVKKDNVTMEILSHWHPNLTLNLIDDHTPWQQGSVPSPLNEYIQFLPESNKYQPVLFYNEYWNLNSEYMPINSSTPVLNFTLTMSPMSLFKWQLYAAQVMRNKWSSYFGEELMSDNEEDQDVLKQTFLETSPYLLALTVIVSLVHSVFEFLAFKNDIQFWRNRKSLEGLSVRTVFFSVFQSLIVLLYVLDNETNFVVRVSVFIGLLIEIWKIHKVVNVKIDRENLIAGILPRIRLEDKSSYTKSMTKQYDQMAFKYLSWALFPLLVCYAIYSVIYQEHRGWYSWVLSMAYGFLLTFGFIMMTPQLFINYKLKSVAHLPWRMLSYKALNTFIDDLFAFVIKMPTLYRIGCFRDDIVFCIYIYQRYIYRVDPRRVNEFGTSGDMFDEEGKILPPPPEDGAASPVAAIDGAGEDAAAAVTATPKDKTEKKND</sequence>
<evidence type="ECO:0000256" key="7">
    <source>
        <dbReference type="SAM" id="Phobius"/>
    </source>
</evidence>
<comment type="caution">
    <text evidence="8">The sequence shown here is derived from an EMBL/GenBank/DDBJ whole genome shotgun (WGS) entry which is preliminary data.</text>
</comment>
<feature type="transmembrane region" description="Helical" evidence="7">
    <location>
        <begin position="415"/>
        <end position="432"/>
    </location>
</feature>
<keyword evidence="5 7" id="KW-0472">Membrane</keyword>
<gene>
    <name evidence="8" type="ORF">NP493_46g04029</name>
</gene>
<feature type="transmembrane region" description="Helical" evidence="7">
    <location>
        <begin position="501"/>
        <end position="522"/>
    </location>
</feature>